<feature type="domain" description="Peptidase M16C associated" evidence="2">
    <location>
        <begin position="471"/>
        <end position="718"/>
    </location>
</feature>
<accession>A0ABY8CEH5</accession>
<dbReference type="Pfam" id="PF00675">
    <property type="entry name" value="Peptidase_M16"/>
    <property type="match status" value="1"/>
</dbReference>
<dbReference type="EMBL" id="CP102381">
    <property type="protein sequence ID" value="WEJ63647.1"/>
    <property type="molecule type" value="Genomic_DNA"/>
</dbReference>
<dbReference type="InterPro" id="IPR007863">
    <property type="entry name" value="Peptidase_M16_C"/>
</dbReference>
<dbReference type="Pfam" id="PF08367">
    <property type="entry name" value="M16C_assoc"/>
    <property type="match status" value="1"/>
</dbReference>
<dbReference type="SMART" id="SM01264">
    <property type="entry name" value="M16C_associated"/>
    <property type="match status" value="1"/>
</dbReference>
<dbReference type="Pfam" id="PF22516">
    <property type="entry name" value="PreP_C"/>
    <property type="match status" value="1"/>
</dbReference>
<organism evidence="3 4">
    <name type="scientific">Thiomicrorhabdus lithotrophica</name>
    <dbReference type="NCBI Taxonomy" id="2949997"/>
    <lineage>
        <taxon>Bacteria</taxon>
        <taxon>Pseudomonadati</taxon>
        <taxon>Pseudomonadota</taxon>
        <taxon>Gammaproteobacteria</taxon>
        <taxon>Thiotrichales</taxon>
        <taxon>Piscirickettsiaceae</taxon>
        <taxon>Thiomicrorhabdus</taxon>
    </lineage>
</organism>
<feature type="coiled-coil region" evidence="1">
    <location>
        <begin position="482"/>
        <end position="514"/>
    </location>
</feature>
<dbReference type="PANTHER" id="PTHR43016">
    <property type="entry name" value="PRESEQUENCE PROTEASE"/>
    <property type="match status" value="1"/>
</dbReference>
<protein>
    <submittedName>
        <fullName evidence="3">Insulinase family protein</fullName>
    </submittedName>
</protein>
<dbReference type="RefSeq" id="WP_275595902.1">
    <property type="nucleotide sequence ID" value="NZ_CP102381.1"/>
</dbReference>
<name>A0ABY8CEH5_9GAMM</name>
<keyword evidence="4" id="KW-1185">Reference proteome</keyword>
<dbReference type="InterPro" id="IPR011249">
    <property type="entry name" value="Metalloenz_LuxS/M16"/>
</dbReference>
<sequence>MSQNQSLSNNTTHSAFEFKGEHEIDSLNLTIQHYQHKVTGATHYHLAADDPQNVFLVALRTVPMDSTGVAHILEHTTLCGSEKYPVRDPFFMMIRRSLNTFMNAFTSSDWTAYPFATENRKDFQNLLQVYMDAVFFPNLDALDFAQEGHRFEFTDMKDSNSDLTYKGVVFNEMKGAMSSPVSTLWQEFSAELYPTSTYHYNSGGEPEDIPNLTHQQLLDFHKLHYHPSNSVFMTYGDIPAIEHQTQFETLGLERFKDTVPEVHVGLEPRYAEPKVVEKSYALDEEDISAKTHIVLGWLLGQNQDPLQVLRGHLLSAVLLDNSASPLRKVLEETELANAPSPLCGFEESNKEMAFVVGVQGSEPEHAQAVEEMILTELQRIADEGVDQSQVEAMLHQLELSQREVGGDSYPYGLQLILHSLAGALHDGDPIALLDTDAALKQLEGEVKSPDFIPGLVKELLLNNTHRVRLTMKPDTELSAQKEQAEKDKLAAIQAKLTEAEKQAIIDQAVALEERQSQEDDPSILPEVTKEDIPAEIKHYAANTSKIADMKVSSYQCGTNGLTYEQLIIDLPELTEQEQALMPLFNSCLTEVGTQQRDYIEMQSHQAEVSGGIGARSSIHSKIGDPQGCHSHFMLSSKALNCNQKPMAELLNETLNEARFDETNRLKDLVSQIRASVDHGITGNGHGLAMMAATQNFTPAARWKFERSGFAGIQYIKTLNEDLKSDEAMASFSEGLSSIQSKLKASSKQALVISDEPGIDSALESMNSVWSKVEQSSGSQKGFEFAASQKPINQAWVTSTQVNFCALAYPAVTSDHEDAPKLSVLGACLRNGFLHSAIREKGGAYGGGASYNPEASAFVFYSYRDPRLMETYDDFKRAQEWLMSSEATQAKVDEAILNVISSMDKPGSPAGEMKKAFFQGLYGRTHDIRMAYRLGVISTTIEELRVLAEKYLTNENTSSAVLTNTGGAELLADSEFEIITL</sequence>
<proteinExistence type="predicted"/>
<dbReference type="Gene3D" id="3.30.830.10">
    <property type="entry name" value="Metalloenzyme, LuxS/M16 peptidase-like"/>
    <property type="match status" value="4"/>
</dbReference>
<dbReference type="PANTHER" id="PTHR43016:SF13">
    <property type="entry name" value="PRESEQUENCE PROTEASE, MITOCHONDRIAL"/>
    <property type="match status" value="1"/>
</dbReference>
<evidence type="ECO:0000313" key="3">
    <source>
        <dbReference type="EMBL" id="WEJ63647.1"/>
    </source>
</evidence>
<evidence type="ECO:0000259" key="2">
    <source>
        <dbReference type="SMART" id="SM01264"/>
    </source>
</evidence>
<dbReference type="InterPro" id="IPR055130">
    <property type="entry name" value="PreP_C"/>
</dbReference>
<gene>
    <name evidence="3" type="ORF">NR989_05165</name>
</gene>
<dbReference type="Proteomes" id="UP001222275">
    <property type="component" value="Chromosome"/>
</dbReference>
<dbReference type="InterPro" id="IPR011765">
    <property type="entry name" value="Pept_M16_N"/>
</dbReference>
<evidence type="ECO:0000256" key="1">
    <source>
        <dbReference type="SAM" id="Coils"/>
    </source>
</evidence>
<dbReference type="Pfam" id="PF05193">
    <property type="entry name" value="Peptidase_M16_C"/>
    <property type="match status" value="1"/>
</dbReference>
<dbReference type="InterPro" id="IPR013578">
    <property type="entry name" value="Peptidase_M16C_assoc"/>
</dbReference>
<reference evidence="3 4" key="1">
    <citation type="submission" date="2022-06" db="EMBL/GenBank/DDBJ databases">
        <title>Thiomicrohabdus sp. nov, an obligately chemolithoautotrophic, sulfur-oxidizing bacterium isolated from beach of Guanyin Mountain. Amoy.</title>
        <authorList>
            <person name="Zhu H."/>
        </authorList>
    </citation>
    <scope>NUCLEOTIDE SEQUENCE [LARGE SCALE GENOMIC DNA]</scope>
    <source>
        <strain evidence="3 4">XGS-01</strain>
    </source>
</reference>
<dbReference type="SUPFAM" id="SSF63411">
    <property type="entry name" value="LuxS/MPP-like metallohydrolase"/>
    <property type="match status" value="4"/>
</dbReference>
<keyword evidence="1" id="KW-0175">Coiled coil</keyword>
<evidence type="ECO:0000313" key="4">
    <source>
        <dbReference type="Proteomes" id="UP001222275"/>
    </source>
</evidence>